<feature type="transmembrane region" description="Helical" evidence="8">
    <location>
        <begin position="322"/>
        <end position="343"/>
    </location>
</feature>
<feature type="transmembrane region" description="Helical" evidence="8">
    <location>
        <begin position="137"/>
        <end position="154"/>
    </location>
</feature>
<proteinExistence type="inferred from homology"/>
<sequence length="462" mass="48842">MRQRFTKITRWLAPSLLALAPSIARAEEATAEVAYLPQNTADILWYLLAAVLVFFMQAGFALVESGLTRAKNACNIMMKNILDFSFGMIAFAVVGYALMYGDTIGGIIGWSSGYLFMNDALMVGEDLAATNLVAAEWLFQAVFAATAATIASGAMAERTKFIAYIFYSIAITCIIYPIVGHWIWSDGWLAGLGMRDYAGSTVVHSVGAWAGLAGAIVLGARHGKYNKDGKPLPIPGHNMPLATLGCFILIVGWFGFNAGSTLGAIDDMAYIAMVTMLAAAGGCIGAAAMTWFKFKKPDLSMTLNGCLAGLVSITASCGSVSIIGSMFTGLIGGIIVVFAVLFIERVLKVDDPVGAVSVHGIVGIWGTLSVGVFGTTAIDSGLVSNGLIYGGFHQLGIQALGIAAVFAFVFPSCFILFKAIQASVGLRVSEEEELEGLDLSEHGNEAYADFQVYADLPEEELA</sequence>
<dbReference type="STRING" id="583355.Caka_0172"/>
<dbReference type="EMBL" id="CP001998">
    <property type="protein sequence ID" value="ADE53199.1"/>
    <property type="molecule type" value="Genomic_DNA"/>
</dbReference>
<feature type="transmembrane region" description="Helical" evidence="8">
    <location>
        <begin position="84"/>
        <end position="117"/>
    </location>
</feature>
<dbReference type="eggNOG" id="COG0004">
    <property type="taxonomic scope" value="Bacteria"/>
</dbReference>
<dbReference type="Pfam" id="PF00909">
    <property type="entry name" value="Ammonium_transp"/>
    <property type="match status" value="1"/>
</dbReference>
<keyword evidence="7 8" id="KW-0924">Ammonia transport</keyword>
<dbReference type="PROSITE" id="PS01219">
    <property type="entry name" value="AMMONIUM_TRANSP"/>
    <property type="match status" value="1"/>
</dbReference>
<dbReference type="Proteomes" id="UP000000925">
    <property type="component" value="Chromosome"/>
</dbReference>
<protein>
    <recommendedName>
        <fullName evidence="8">Ammonium transporter</fullName>
    </recommendedName>
</protein>
<evidence type="ECO:0000256" key="5">
    <source>
        <dbReference type="ARBA" id="ARBA00022989"/>
    </source>
</evidence>
<dbReference type="NCBIfam" id="TIGR00836">
    <property type="entry name" value="amt"/>
    <property type="match status" value="1"/>
</dbReference>
<evidence type="ECO:0000256" key="3">
    <source>
        <dbReference type="ARBA" id="ARBA00022448"/>
    </source>
</evidence>
<organism evidence="11 12">
    <name type="scientific">Coraliomargarita akajimensis (strain DSM 45221 / IAM 15411 / JCM 23193 / KCTC 12865 / 04OKA010-24)</name>
    <dbReference type="NCBI Taxonomy" id="583355"/>
    <lineage>
        <taxon>Bacteria</taxon>
        <taxon>Pseudomonadati</taxon>
        <taxon>Verrucomicrobiota</taxon>
        <taxon>Opitutia</taxon>
        <taxon>Puniceicoccales</taxon>
        <taxon>Coraliomargaritaceae</taxon>
        <taxon>Coraliomargarita</taxon>
    </lineage>
</organism>
<feature type="transmembrane region" description="Helical" evidence="8">
    <location>
        <begin position="239"/>
        <end position="256"/>
    </location>
</feature>
<evidence type="ECO:0000313" key="12">
    <source>
        <dbReference type="Proteomes" id="UP000000925"/>
    </source>
</evidence>
<evidence type="ECO:0000256" key="8">
    <source>
        <dbReference type="RuleBase" id="RU362002"/>
    </source>
</evidence>
<feature type="transmembrane region" description="Helical" evidence="8">
    <location>
        <begin position="42"/>
        <end position="63"/>
    </location>
</feature>
<dbReference type="InterPro" id="IPR029020">
    <property type="entry name" value="Ammonium/urea_transptr"/>
</dbReference>
<dbReference type="SUPFAM" id="SSF111352">
    <property type="entry name" value="Ammonium transporter"/>
    <property type="match status" value="1"/>
</dbReference>
<reference evidence="11 12" key="1">
    <citation type="journal article" date="2010" name="Stand. Genomic Sci.">
        <title>Complete genome sequence of Coraliomargarita akajimensis type strain (04OKA010-24).</title>
        <authorList>
            <person name="Mavromatis K."/>
            <person name="Abt B."/>
            <person name="Brambilla E."/>
            <person name="Lapidus A."/>
            <person name="Copeland A."/>
            <person name="Deshpande S."/>
            <person name="Nolan M."/>
            <person name="Lucas S."/>
            <person name="Tice H."/>
            <person name="Cheng J.F."/>
            <person name="Han C."/>
            <person name="Detter J.C."/>
            <person name="Woyke T."/>
            <person name="Goodwin L."/>
            <person name="Pitluck S."/>
            <person name="Held B."/>
            <person name="Brettin T."/>
            <person name="Tapia R."/>
            <person name="Ivanova N."/>
            <person name="Mikhailova N."/>
            <person name="Pati A."/>
            <person name="Liolios K."/>
            <person name="Chen A."/>
            <person name="Palaniappan K."/>
            <person name="Land M."/>
            <person name="Hauser L."/>
            <person name="Chang Y.J."/>
            <person name="Jeffries C.D."/>
            <person name="Rohde M."/>
            <person name="Goker M."/>
            <person name="Bristow J."/>
            <person name="Eisen J.A."/>
            <person name="Markowitz V."/>
            <person name="Hugenholtz P."/>
            <person name="Klenk H.P."/>
            <person name="Kyrpides N.C."/>
        </authorList>
    </citation>
    <scope>NUCLEOTIDE SEQUENCE [LARGE SCALE GENOMIC DNA]</scope>
    <source>
        <strain evidence="12">DSM 45221 / IAM 15411 / JCM 23193 / KCTC 12865</strain>
    </source>
</reference>
<feature type="transmembrane region" description="Helical" evidence="8">
    <location>
        <begin position="161"/>
        <end position="185"/>
    </location>
</feature>
<evidence type="ECO:0000313" key="11">
    <source>
        <dbReference type="EMBL" id="ADE53199.1"/>
    </source>
</evidence>
<keyword evidence="4 8" id="KW-0812">Transmembrane</keyword>
<comment type="subcellular location">
    <subcellularLocation>
        <location evidence="8">Cell membrane</location>
        <topology evidence="8">Multi-pass membrane protein</topology>
    </subcellularLocation>
    <subcellularLocation>
        <location evidence="1">Membrane</location>
        <topology evidence="1">Multi-pass membrane protein</topology>
    </subcellularLocation>
</comment>
<dbReference type="GO" id="GO:0008519">
    <property type="term" value="F:ammonium channel activity"/>
    <property type="evidence" value="ECO:0007669"/>
    <property type="project" value="InterPro"/>
</dbReference>
<evidence type="ECO:0000256" key="1">
    <source>
        <dbReference type="ARBA" id="ARBA00004141"/>
    </source>
</evidence>
<feature type="transmembrane region" description="Helical" evidence="8">
    <location>
        <begin position="299"/>
        <end position="316"/>
    </location>
</feature>
<evidence type="ECO:0000256" key="2">
    <source>
        <dbReference type="ARBA" id="ARBA00005887"/>
    </source>
</evidence>
<dbReference type="KEGG" id="caa:Caka_0172"/>
<keyword evidence="6 8" id="KW-0472">Membrane</keyword>
<comment type="similarity">
    <text evidence="2 8">Belongs to the ammonia transporter channel (TC 1.A.11.2) family.</text>
</comment>
<evidence type="ECO:0000259" key="10">
    <source>
        <dbReference type="Pfam" id="PF00909"/>
    </source>
</evidence>
<feature type="signal peptide" evidence="9">
    <location>
        <begin position="1"/>
        <end position="26"/>
    </location>
</feature>
<accession>D5ELM4</accession>
<evidence type="ECO:0000256" key="6">
    <source>
        <dbReference type="ARBA" id="ARBA00023136"/>
    </source>
</evidence>
<keyword evidence="5 8" id="KW-1133">Transmembrane helix</keyword>
<dbReference type="Gene3D" id="1.10.3430.10">
    <property type="entry name" value="Ammonium transporter AmtB like domains"/>
    <property type="match status" value="1"/>
</dbReference>
<dbReference type="InterPro" id="IPR024041">
    <property type="entry name" value="NH4_transpt_AmtB-like_dom"/>
</dbReference>
<dbReference type="HOGENOM" id="CLU_000445_33_1_0"/>
<feature type="transmembrane region" description="Helical" evidence="8">
    <location>
        <begin position="268"/>
        <end position="292"/>
    </location>
</feature>
<keyword evidence="9" id="KW-0732">Signal</keyword>
<keyword evidence="12" id="KW-1185">Reference proteome</keyword>
<keyword evidence="3 8" id="KW-0813">Transport</keyword>
<feature type="transmembrane region" description="Helical" evidence="8">
    <location>
        <begin position="197"/>
        <end position="218"/>
    </location>
</feature>
<feature type="domain" description="Ammonium transporter AmtB-like" evidence="10">
    <location>
        <begin position="44"/>
        <end position="447"/>
    </location>
</feature>
<dbReference type="PANTHER" id="PTHR11730">
    <property type="entry name" value="AMMONIUM TRANSPORTER"/>
    <property type="match status" value="1"/>
</dbReference>
<dbReference type="GO" id="GO:0005886">
    <property type="term" value="C:plasma membrane"/>
    <property type="evidence" value="ECO:0007669"/>
    <property type="project" value="UniProtKB-SubCell"/>
</dbReference>
<feature type="transmembrane region" description="Helical" evidence="8">
    <location>
        <begin position="395"/>
        <end position="417"/>
    </location>
</feature>
<feature type="chain" id="PRO_5003070786" description="Ammonium transporter" evidence="9">
    <location>
        <begin position="27"/>
        <end position="462"/>
    </location>
</feature>
<dbReference type="InterPro" id="IPR001905">
    <property type="entry name" value="Ammonium_transpt"/>
</dbReference>
<dbReference type="PANTHER" id="PTHR11730:SF89">
    <property type="entry name" value="AMMONIUM TRANSPORTER SLL0108-RELATED"/>
    <property type="match status" value="1"/>
</dbReference>
<evidence type="ECO:0000256" key="4">
    <source>
        <dbReference type="ARBA" id="ARBA00022692"/>
    </source>
</evidence>
<dbReference type="OrthoDB" id="9814202at2"/>
<dbReference type="RefSeq" id="WP_013041925.1">
    <property type="nucleotide sequence ID" value="NC_014008.1"/>
</dbReference>
<dbReference type="AlphaFoldDB" id="D5ELM4"/>
<evidence type="ECO:0000256" key="9">
    <source>
        <dbReference type="SAM" id="SignalP"/>
    </source>
</evidence>
<feature type="transmembrane region" description="Helical" evidence="8">
    <location>
        <begin position="355"/>
        <end position="375"/>
    </location>
</feature>
<dbReference type="InterPro" id="IPR018047">
    <property type="entry name" value="Ammonium_transpt_CS"/>
</dbReference>
<name>D5ELM4_CORAD</name>
<gene>
    <name evidence="11" type="ordered locus">Caka_0172</name>
</gene>
<evidence type="ECO:0000256" key="7">
    <source>
        <dbReference type="ARBA" id="ARBA00023177"/>
    </source>
</evidence>
<dbReference type="GO" id="GO:0097272">
    <property type="term" value="P:ammonium homeostasis"/>
    <property type="evidence" value="ECO:0007669"/>
    <property type="project" value="TreeGrafter"/>
</dbReference>